<protein>
    <submittedName>
        <fullName evidence="2">MFS transporter</fullName>
    </submittedName>
</protein>
<dbReference type="PANTHER" id="PTHR11328">
    <property type="entry name" value="MAJOR FACILITATOR SUPERFAMILY DOMAIN-CONTAINING PROTEIN"/>
    <property type="match status" value="1"/>
</dbReference>
<reference evidence="2" key="1">
    <citation type="submission" date="2020-10" db="EMBL/GenBank/DDBJ databases">
        <authorList>
            <person name="Gilroy R."/>
        </authorList>
    </citation>
    <scope>NUCLEOTIDE SEQUENCE</scope>
    <source>
        <strain evidence="2">ChiSjej5B23-6657</strain>
    </source>
</reference>
<feature type="transmembrane region" description="Helical" evidence="1">
    <location>
        <begin position="116"/>
        <end position="139"/>
    </location>
</feature>
<keyword evidence="1" id="KW-0472">Membrane</keyword>
<feature type="transmembrane region" description="Helical" evidence="1">
    <location>
        <begin position="47"/>
        <end position="72"/>
    </location>
</feature>
<dbReference type="AlphaFoldDB" id="A0A9D1E9G1"/>
<dbReference type="GO" id="GO:0008643">
    <property type="term" value="P:carbohydrate transport"/>
    <property type="evidence" value="ECO:0007669"/>
    <property type="project" value="InterPro"/>
</dbReference>
<feature type="transmembrane region" description="Helical" evidence="1">
    <location>
        <begin position="84"/>
        <end position="104"/>
    </location>
</feature>
<dbReference type="GO" id="GO:0015293">
    <property type="term" value="F:symporter activity"/>
    <property type="evidence" value="ECO:0007669"/>
    <property type="project" value="InterPro"/>
</dbReference>
<accession>A0A9D1E9G1</accession>
<evidence type="ECO:0000313" key="2">
    <source>
        <dbReference type="EMBL" id="HIR70451.1"/>
    </source>
</evidence>
<dbReference type="Gene3D" id="1.20.1250.20">
    <property type="entry name" value="MFS general substrate transporter like domains"/>
    <property type="match status" value="1"/>
</dbReference>
<comment type="caution">
    <text evidence="2">The sequence shown here is derived from an EMBL/GenBank/DDBJ whole genome shotgun (WGS) entry which is preliminary data.</text>
</comment>
<dbReference type="PANTHER" id="PTHR11328:SF24">
    <property type="entry name" value="MAJOR FACILITATOR SUPERFAMILY (MFS) PROFILE DOMAIN-CONTAINING PROTEIN"/>
    <property type="match status" value="1"/>
</dbReference>
<reference evidence="2" key="2">
    <citation type="journal article" date="2021" name="PeerJ">
        <title>Extensive microbial diversity within the chicken gut microbiome revealed by metagenomics and culture.</title>
        <authorList>
            <person name="Gilroy R."/>
            <person name="Ravi A."/>
            <person name="Getino M."/>
            <person name="Pursley I."/>
            <person name="Horton D.L."/>
            <person name="Alikhan N.F."/>
            <person name="Baker D."/>
            <person name="Gharbi K."/>
            <person name="Hall N."/>
            <person name="Watson M."/>
            <person name="Adriaenssens E.M."/>
            <person name="Foster-Nyarko E."/>
            <person name="Jarju S."/>
            <person name="Secka A."/>
            <person name="Antonio M."/>
            <person name="Oren A."/>
            <person name="Chaudhuri R.R."/>
            <person name="La Ragione R."/>
            <person name="Hildebrand F."/>
            <person name="Pallen M.J."/>
        </authorList>
    </citation>
    <scope>NUCLEOTIDE SEQUENCE</scope>
    <source>
        <strain evidence="2">ChiSjej5B23-6657</strain>
    </source>
</reference>
<dbReference type="EMBL" id="DVHM01000066">
    <property type="protein sequence ID" value="HIR70451.1"/>
    <property type="molecule type" value="Genomic_DNA"/>
</dbReference>
<dbReference type="Pfam" id="PF13347">
    <property type="entry name" value="MFS_2"/>
    <property type="match status" value="1"/>
</dbReference>
<dbReference type="InterPro" id="IPR039672">
    <property type="entry name" value="MFS_2"/>
</dbReference>
<keyword evidence="1" id="KW-0812">Transmembrane</keyword>
<gene>
    <name evidence="2" type="ORF">IAA55_04130</name>
</gene>
<sequence>MKKQREGYMSTGSERMSYWSYLIGQNFSYTMMSVFLTTYMMMQGVDLGIIAIIMVVVKVWDAINDAIFGVIFDRVKFKSGNKCLPWIRISSVTIPLFTLIMFVIPQNSPETVKLIWFTVVYLLFDAAYTISDVPIYGMVTVITNNMDERNWLMSFGRIFGGGAAVVCSTVVSFLISEQIGLSFSVIGTVISVFACLFMLPICFKGKERNKLVNMQEGYTFREMFGYLGKNKYLIFIYLSYILLNILNTTNALNLFASYYLFGSAMFSTILTVIGAVPMLVMALCMPMILRKVDK</sequence>
<feature type="transmembrane region" description="Helical" evidence="1">
    <location>
        <begin position="21"/>
        <end position="41"/>
    </location>
</feature>
<feature type="non-terminal residue" evidence="2">
    <location>
        <position position="294"/>
    </location>
</feature>
<feature type="transmembrane region" description="Helical" evidence="1">
    <location>
        <begin position="181"/>
        <end position="203"/>
    </location>
</feature>
<dbReference type="GO" id="GO:0005886">
    <property type="term" value="C:plasma membrane"/>
    <property type="evidence" value="ECO:0007669"/>
    <property type="project" value="TreeGrafter"/>
</dbReference>
<dbReference type="InterPro" id="IPR036259">
    <property type="entry name" value="MFS_trans_sf"/>
</dbReference>
<feature type="transmembrane region" description="Helical" evidence="1">
    <location>
        <begin position="151"/>
        <end position="175"/>
    </location>
</feature>
<organism evidence="2 3">
    <name type="scientific">Candidatus Pullilachnospira gallistercoris</name>
    <dbReference type="NCBI Taxonomy" id="2840911"/>
    <lineage>
        <taxon>Bacteria</taxon>
        <taxon>Bacillati</taxon>
        <taxon>Bacillota</taxon>
        <taxon>Clostridia</taxon>
        <taxon>Lachnospirales</taxon>
        <taxon>Lachnospiraceae</taxon>
        <taxon>Lachnospiraceae incertae sedis</taxon>
        <taxon>Candidatus Pullilachnospira</taxon>
    </lineage>
</organism>
<feature type="transmembrane region" description="Helical" evidence="1">
    <location>
        <begin position="232"/>
        <end position="252"/>
    </location>
</feature>
<keyword evidence="1" id="KW-1133">Transmembrane helix</keyword>
<dbReference type="Proteomes" id="UP000823912">
    <property type="component" value="Unassembled WGS sequence"/>
</dbReference>
<evidence type="ECO:0000313" key="3">
    <source>
        <dbReference type="Proteomes" id="UP000823912"/>
    </source>
</evidence>
<evidence type="ECO:0000256" key="1">
    <source>
        <dbReference type="SAM" id="Phobius"/>
    </source>
</evidence>
<dbReference type="SUPFAM" id="SSF103473">
    <property type="entry name" value="MFS general substrate transporter"/>
    <property type="match status" value="1"/>
</dbReference>
<proteinExistence type="predicted"/>
<name>A0A9D1E9G1_9FIRM</name>
<feature type="transmembrane region" description="Helical" evidence="1">
    <location>
        <begin position="258"/>
        <end position="284"/>
    </location>
</feature>